<dbReference type="SUPFAM" id="SSF103473">
    <property type="entry name" value="MFS general substrate transporter"/>
    <property type="match status" value="1"/>
</dbReference>
<feature type="domain" description="Major facilitator superfamily (MFS) profile" evidence="10">
    <location>
        <begin position="33"/>
        <end position="481"/>
    </location>
</feature>
<feature type="transmembrane region" description="Helical" evidence="9">
    <location>
        <begin position="388"/>
        <end position="415"/>
    </location>
</feature>
<reference evidence="11 12" key="1">
    <citation type="submission" date="2019-10" db="EMBL/GenBank/DDBJ databases">
        <title>Bifidobacterium from non-human primates.</title>
        <authorList>
            <person name="Modesto M."/>
        </authorList>
    </citation>
    <scope>NUCLEOTIDE SEQUENCE [LARGE SCALE GENOMIC DNA]</scope>
    <source>
        <strain evidence="11 12">SMA1</strain>
    </source>
</reference>
<feature type="transmembrane region" description="Helical" evidence="9">
    <location>
        <begin position="320"/>
        <end position="344"/>
    </location>
</feature>
<evidence type="ECO:0000256" key="4">
    <source>
        <dbReference type="ARBA" id="ARBA00022692"/>
    </source>
</evidence>
<feature type="compositionally biased region" description="Basic and acidic residues" evidence="8">
    <location>
        <begin position="1"/>
        <end position="10"/>
    </location>
</feature>
<keyword evidence="6 9" id="KW-0472">Membrane</keyword>
<gene>
    <name evidence="11" type="ORF">GFD18_07735</name>
</gene>
<dbReference type="EMBL" id="WHZU01000012">
    <property type="protein sequence ID" value="NEH11977.1"/>
    <property type="molecule type" value="Genomic_DNA"/>
</dbReference>
<comment type="similarity">
    <text evidence="2 7">Belongs to the major facilitator superfamily. Sugar transporter (TC 2.A.1.1) family.</text>
</comment>
<dbReference type="PRINTS" id="PR00171">
    <property type="entry name" value="SUGRTRNSPORT"/>
</dbReference>
<name>A0ABX0CA28_9BIFI</name>
<evidence type="ECO:0000256" key="7">
    <source>
        <dbReference type="RuleBase" id="RU003346"/>
    </source>
</evidence>
<evidence type="ECO:0000256" key="3">
    <source>
        <dbReference type="ARBA" id="ARBA00022448"/>
    </source>
</evidence>
<dbReference type="InterPro" id="IPR050814">
    <property type="entry name" value="Myo-inositol_Transporter"/>
</dbReference>
<protein>
    <submittedName>
        <fullName evidence="11">Sugar porter family MFS transporter</fullName>
    </submittedName>
</protein>
<feature type="transmembrane region" description="Helical" evidence="9">
    <location>
        <begin position="66"/>
        <end position="90"/>
    </location>
</feature>
<dbReference type="InterPro" id="IPR003663">
    <property type="entry name" value="Sugar/inositol_transpt"/>
</dbReference>
<keyword evidence="3 7" id="KW-0813">Transport</keyword>
<dbReference type="InterPro" id="IPR005828">
    <property type="entry name" value="MFS_sugar_transport-like"/>
</dbReference>
<dbReference type="PROSITE" id="PS00216">
    <property type="entry name" value="SUGAR_TRANSPORT_1"/>
    <property type="match status" value="1"/>
</dbReference>
<feature type="transmembrane region" description="Helical" evidence="9">
    <location>
        <begin position="30"/>
        <end position="46"/>
    </location>
</feature>
<evidence type="ECO:0000259" key="10">
    <source>
        <dbReference type="PROSITE" id="PS50850"/>
    </source>
</evidence>
<dbReference type="NCBIfam" id="TIGR00879">
    <property type="entry name" value="SP"/>
    <property type="match status" value="1"/>
</dbReference>
<keyword evidence="12" id="KW-1185">Reference proteome</keyword>
<dbReference type="Gene3D" id="1.20.1250.20">
    <property type="entry name" value="MFS general substrate transporter like domains"/>
    <property type="match status" value="1"/>
</dbReference>
<accession>A0ABX0CA28</accession>
<feature type="transmembrane region" description="Helical" evidence="9">
    <location>
        <begin position="102"/>
        <end position="121"/>
    </location>
</feature>
<feature type="transmembrane region" description="Helical" evidence="9">
    <location>
        <begin position="168"/>
        <end position="187"/>
    </location>
</feature>
<evidence type="ECO:0000313" key="11">
    <source>
        <dbReference type="EMBL" id="NEH11977.1"/>
    </source>
</evidence>
<comment type="subcellular location">
    <subcellularLocation>
        <location evidence="1">Cell membrane</location>
        <topology evidence="1">Multi-pass membrane protein</topology>
    </subcellularLocation>
</comment>
<organism evidence="11 12">
    <name type="scientific">Bifidobacterium saimiriisciurei</name>
    <dbReference type="NCBI Taxonomy" id="2661627"/>
    <lineage>
        <taxon>Bacteria</taxon>
        <taxon>Bacillati</taxon>
        <taxon>Actinomycetota</taxon>
        <taxon>Actinomycetes</taxon>
        <taxon>Bifidobacteriales</taxon>
        <taxon>Bifidobacteriaceae</taxon>
        <taxon>Bifidobacterium</taxon>
    </lineage>
</organism>
<dbReference type="Proteomes" id="UP000475155">
    <property type="component" value="Unassembled WGS sequence"/>
</dbReference>
<dbReference type="PROSITE" id="PS50850">
    <property type="entry name" value="MFS"/>
    <property type="match status" value="1"/>
</dbReference>
<dbReference type="PROSITE" id="PS00217">
    <property type="entry name" value="SUGAR_TRANSPORT_2"/>
    <property type="match status" value="1"/>
</dbReference>
<feature type="transmembrane region" description="Helical" evidence="9">
    <location>
        <begin position="199"/>
        <end position="221"/>
    </location>
</feature>
<dbReference type="PANTHER" id="PTHR48020">
    <property type="entry name" value="PROTON MYO-INOSITOL COTRANSPORTER"/>
    <property type="match status" value="1"/>
</dbReference>
<evidence type="ECO:0000256" key="8">
    <source>
        <dbReference type="SAM" id="MobiDB-lite"/>
    </source>
</evidence>
<keyword evidence="5 9" id="KW-1133">Transmembrane helix</keyword>
<feature type="transmembrane region" description="Helical" evidence="9">
    <location>
        <begin position="280"/>
        <end position="300"/>
    </location>
</feature>
<evidence type="ECO:0000313" key="12">
    <source>
        <dbReference type="Proteomes" id="UP000475155"/>
    </source>
</evidence>
<evidence type="ECO:0000256" key="1">
    <source>
        <dbReference type="ARBA" id="ARBA00004651"/>
    </source>
</evidence>
<dbReference type="InterPro" id="IPR020846">
    <property type="entry name" value="MFS_dom"/>
</dbReference>
<dbReference type="PANTHER" id="PTHR48020:SF12">
    <property type="entry name" value="PROTON MYO-INOSITOL COTRANSPORTER"/>
    <property type="match status" value="1"/>
</dbReference>
<comment type="caution">
    <text evidence="11">The sequence shown here is derived from an EMBL/GenBank/DDBJ whole genome shotgun (WGS) entry which is preliminary data.</text>
</comment>
<dbReference type="Pfam" id="PF00083">
    <property type="entry name" value="Sugar_tr"/>
    <property type="match status" value="1"/>
</dbReference>
<evidence type="ECO:0000256" key="9">
    <source>
        <dbReference type="SAM" id="Phobius"/>
    </source>
</evidence>
<dbReference type="InterPro" id="IPR036259">
    <property type="entry name" value="MFS_trans_sf"/>
</dbReference>
<proteinExistence type="inferred from homology"/>
<feature type="transmembrane region" description="Helical" evidence="9">
    <location>
        <begin position="356"/>
        <end position="376"/>
    </location>
</feature>
<evidence type="ECO:0000256" key="5">
    <source>
        <dbReference type="ARBA" id="ARBA00022989"/>
    </source>
</evidence>
<evidence type="ECO:0000256" key="2">
    <source>
        <dbReference type="ARBA" id="ARBA00010992"/>
    </source>
</evidence>
<feature type="region of interest" description="Disordered" evidence="8">
    <location>
        <begin position="1"/>
        <end position="20"/>
    </location>
</feature>
<dbReference type="InterPro" id="IPR005829">
    <property type="entry name" value="Sugar_transporter_CS"/>
</dbReference>
<sequence length="493" mass="53439">MNDEVHHQAKENTMSQQAQPQIDGKLKGKLIAVCTIGAVGGFLFGYDTSVINGAVTAIASPDSGFALSSTMSGFSVSSALLGCVFGAWFAGVVADRMGRIRVLELAAILFVAASLVTGLTTNFTMFIIFRIVGGLGVGFTSAIGPAYISEISPAARRGFFTSFQQMAIALGIIASLVVNDIYVVASGGAEMPFWMGIDAWRWMLVTTALPGVIMFFLCFALPETPRYLVMKGEIAKAREILVDVIGDENADVTISKIQKSFQSEENEKKVSFKELRGKTFGLKGVVWISIIFVLLAQANGQNIIMLYDSSLWNMLGFSEQASLTIAVVRATLAAVATVVGMVLIDRVGRRNLMKYGTLLMTVFLGITAIGFGQGQLNADGTLSLSITWTWISIICTYAFFLVCCATTNVAVWVIISEIFPNRIRAKGEAVATAANWMFNFLITTIYPPMRDGIGLGWTYGFYTLMALLGFFFVVKFLPETNGVELEDMKAELK</sequence>
<feature type="compositionally biased region" description="Polar residues" evidence="8">
    <location>
        <begin position="11"/>
        <end position="20"/>
    </location>
</feature>
<feature type="transmembrane region" description="Helical" evidence="9">
    <location>
        <begin position="459"/>
        <end position="478"/>
    </location>
</feature>
<evidence type="ECO:0000256" key="6">
    <source>
        <dbReference type="ARBA" id="ARBA00023136"/>
    </source>
</evidence>
<keyword evidence="4 9" id="KW-0812">Transmembrane</keyword>
<feature type="transmembrane region" description="Helical" evidence="9">
    <location>
        <begin position="127"/>
        <end position="148"/>
    </location>
</feature>